<keyword evidence="3 6" id="KW-0732">Signal</keyword>
<comment type="subcellular location">
    <subcellularLocation>
        <location evidence="1">Cell outer membrane</location>
    </subcellularLocation>
</comment>
<proteinExistence type="inferred from homology"/>
<evidence type="ECO:0000313" key="10">
    <source>
        <dbReference type="Proteomes" id="UP000003566"/>
    </source>
</evidence>
<dbReference type="InterPro" id="IPR011990">
    <property type="entry name" value="TPR-like_helical_dom_sf"/>
</dbReference>
<comment type="caution">
    <text evidence="9">The sequence shown here is derived from an EMBL/GenBank/DDBJ whole genome shotgun (WGS) entry which is preliminary data.</text>
</comment>
<protein>
    <recommendedName>
        <fullName evidence="11">RagB/SusD domain-containing protein</fullName>
    </recommendedName>
</protein>
<dbReference type="RefSeq" id="WP_008023267.1">
    <property type="nucleotide sequence ID" value="NZ_JAGHEF010000003.1"/>
</dbReference>
<feature type="domain" description="SusD-like N-terminal" evidence="8">
    <location>
        <begin position="24"/>
        <end position="222"/>
    </location>
</feature>
<organism evidence="9 10">
    <name type="scientific">Bacteroides xylanisolvens CL03T12C04</name>
    <dbReference type="NCBI Taxonomy" id="997892"/>
    <lineage>
        <taxon>Bacteria</taxon>
        <taxon>Pseudomonadati</taxon>
        <taxon>Bacteroidota</taxon>
        <taxon>Bacteroidia</taxon>
        <taxon>Bacteroidales</taxon>
        <taxon>Bacteroidaceae</taxon>
        <taxon>Bacteroides</taxon>
    </lineage>
</organism>
<feature type="chain" id="PRO_5003721603" description="RagB/SusD domain-containing protein" evidence="6">
    <location>
        <begin position="24"/>
        <end position="644"/>
    </location>
</feature>
<evidence type="ECO:0000259" key="8">
    <source>
        <dbReference type="Pfam" id="PF14322"/>
    </source>
</evidence>
<dbReference type="EMBL" id="AGXE01000013">
    <property type="protein sequence ID" value="EIY86439.1"/>
    <property type="molecule type" value="Genomic_DNA"/>
</dbReference>
<dbReference type="SUPFAM" id="SSF48452">
    <property type="entry name" value="TPR-like"/>
    <property type="match status" value="1"/>
</dbReference>
<comment type="similarity">
    <text evidence="2">Belongs to the SusD family.</text>
</comment>
<evidence type="ECO:0000256" key="2">
    <source>
        <dbReference type="ARBA" id="ARBA00006275"/>
    </source>
</evidence>
<dbReference type="Gene3D" id="1.25.40.390">
    <property type="match status" value="1"/>
</dbReference>
<dbReference type="HOGENOM" id="CLU_015553_0_3_10"/>
<evidence type="ECO:0000256" key="3">
    <source>
        <dbReference type="ARBA" id="ARBA00022729"/>
    </source>
</evidence>
<keyword evidence="4" id="KW-0472">Membrane</keyword>
<evidence type="ECO:0000256" key="4">
    <source>
        <dbReference type="ARBA" id="ARBA00023136"/>
    </source>
</evidence>
<reference evidence="9 10" key="1">
    <citation type="submission" date="2012-02" db="EMBL/GenBank/DDBJ databases">
        <title>The Genome Sequence of Bacteroides xylanisolvens CL03T12C04.</title>
        <authorList>
            <consortium name="The Broad Institute Genome Sequencing Platform"/>
            <person name="Earl A."/>
            <person name="Ward D."/>
            <person name="Feldgarden M."/>
            <person name="Gevers D."/>
            <person name="Zitomersky N.L."/>
            <person name="Coyne M.J."/>
            <person name="Comstock L.E."/>
            <person name="Young S.K."/>
            <person name="Zeng Q."/>
            <person name="Gargeya S."/>
            <person name="Fitzgerald M."/>
            <person name="Haas B."/>
            <person name="Abouelleil A."/>
            <person name="Alvarado L."/>
            <person name="Arachchi H.M."/>
            <person name="Berlin A."/>
            <person name="Chapman S.B."/>
            <person name="Gearin G."/>
            <person name="Goldberg J."/>
            <person name="Griggs A."/>
            <person name="Gujja S."/>
            <person name="Hansen M."/>
            <person name="Heiman D."/>
            <person name="Howarth C."/>
            <person name="Larimer J."/>
            <person name="Lui A."/>
            <person name="MacDonald P.J.P."/>
            <person name="McCowen C."/>
            <person name="Montmayeur A."/>
            <person name="Murphy C."/>
            <person name="Neiman D."/>
            <person name="Pearson M."/>
            <person name="Priest M."/>
            <person name="Roberts A."/>
            <person name="Saif S."/>
            <person name="Shea T."/>
            <person name="Sisk P."/>
            <person name="Stolte C."/>
            <person name="Sykes S."/>
            <person name="Wortman J."/>
            <person name="Nusbaum C."/>
            <person name="Birren B."/>
        </authorList>
    </citation>
    <scope>NUCLEOTIDE SEQUENCE [LARGE SCALE GENOMIC DNA]</scope>
    <source>
        <strain evidence="9 10">CL03T12C04</strain>
    </source>
</reference>
<accession>I9JI28</accession>
<gene>
    <name evidence="9" type="ORF">HMPREF1074_02319</name>
</gene>
<dbReference type="Pfam" id="PF07980">
    <property type="entry name" value="SusD_RagB"/>
    <property type="match status" value="1"/>
</dbReference>
<evidence type="ECO:0000256" key="5">
    <source>
        <dbReference type="ARBA" id="ARBA00023237"/>
    </source>
</evidence>
<sequence>MKNKIRKYIALGMIAMFSLSSCSDYLDKEPDDQLTLETVFENKTNMERWLAYIYNATPKFYNYDGADAVADELAPSVGWESQGFKAILYQNGNWTSASGGVINYWETFPMRIRQAYIFIKYAHALPDVTEKEVNYMKAECRFFIAYFHAVMAMTYGAVPIIRDATEEITGETLLLKQEPFNTVVDWAANELLETSKLLPAYYDEDNKYGRITSIICLAMRARLLTFAASPLVNGNQDSDMVNMKNCDGVSIFDSTFKPERWKTAVDANKLLIDEAEKAGHKLYIETIGDDVDAFQSYQNALMLRYNQGNMEILFPRTYDDAGYFDRQANPRSMGGAGAIGVTQSLVDAFFMNNGLVPITGYTNDGATPVINSESGYSETGYSTVDESYKTTWMYATKGGTEQETEHVIVPKNTYKMYCGREPRFYISVLYNEEYHWGKDKSNAKNKFANFFSGGEDGGPSHDSPSAGYLIRKRVDPSAIPASSSGTYKKRQGVLYRLAEAYLSYAESLYEYSVATGTYTDNETEILDYINRVRYRAGIPQYGKGAEQIPVTEAQLRDLIRRERRVELNCEAGIRFDDLRRWKEAETALNGKFYGMNALAKSTERDEYYKRTLYQTRRFISYWWPIPQDDIDKNTNLRQLPGWWR</sequence>
<evidence type="ECO:0000256" key="6">
    <source>
        <dbReference type="SAM" id="SignalP"/>
    </source>
</evidence>
<evidence type="ECO:0000256" key="1">
    <source>
        <dbReference type="ARBA" id="ARBA00004442"/>
    </source>
</evidence>
<dbReference type="GO" id="GO:0009279">
    <property type="term" value="C:cell outer membrane"/>
    <property type="evidence" value="ECO:0007669"/>
    <property type="project" value="UniProtKB-SubCell"/>
</dbReference>
<dbReference type="InterPro" id="IPR012944">
    <property type="entry name" value="SusD_RagB_dom"/>
</dbReference>
<feature type="domain" description="RagB/SusD" evidence="7">
    <location>
        <begin position="319"/>
        <end position="642"/>
    </location>
</feature>
<dbReference type="PROSITE" id="PS51257">
    <property type="entry name" value="PROKAR_LIPOPROTEIN"/>
    <property type="match status" value="1"/>
</dbReference>
<keyword evidence="5" id="KW-0998">Cell outer membrane</keyword>
<evidence type="ECO:0000259" key="7">
    <source>
        <dbReference type="Pfam" id="PF07980"/>
    </source>
</evidence>
<name>I9JI28_9BACE</name>
<evidence type="ECO:0000313" key="9">
    <source>
        <dbReference type="EMBL" id="EIY86439.1"/>
    </source>
</evidence>
<evidence type="ECO:0008006" key="11">
    <source>
        <dbReference type="Google" id="ProtNLM"/>
    </source>
</evidence>
<dbReference type="AlphaFoldDB" id="I9JI28"/>
<dbReference type="PATRIC" id="fig|997892.3.peg.2384"/>
<dbReference type="InterPro" id="IPR033985">
    <property type="entry name" value="SusD-like_N"/>
</dbReference>
<dbReference type="Proteomes" id="UP000003566">
    <property type="component" value="Unassembled WGS sequence"/>
</dbReference>
<dbReference type="Pfam" id="PF14322">
    <property type="entry name" value="SusD-like_3"/>
    <property type="match status" value="1"/>
</dbReference>
<feature type="signal peptide" evidence="6">
    <location>
        <begin position="1"/>
        <end position="23"/>
    </location>
</feature>